<dbReference type="SUPFAM" id="SSF48452">
    <property type="entry name" value="TPR-like"/>
    <property type="match status" value="1"/>
</dbReference>
<accession>A0AAW1SDT9</accession>
<name>A0AAW1SDT9_9CHLO</name>
<proteinExistence type="predicted"/>
<protein>
    <recommendedName>
        <fullName evidence="3">Tetratricopeptide repeat protein</fullName>
    </recommendedName>
</protein>
<reference evidence="1 2" key="1">
    <citation type="journal article" date="2024" name="Nat. Commun.">
        <title>Phylogenomics reveals the evolutionary origins of lichenization in chlorophyte algae.</title>
        <authorList>
            <person name="Puginier C."/>
            <person name="Libourel C."/>
            <person name="Otte J."/>
            <person name="Skaloud P."/>
            <person name="Haon M."/>
            <person name="Grisel S."/>
            <person name="Petersen M."/>
            <person name="Berrin J.G."/>
            <person name="Delaux P.M."/>
            <person name="Dal Grande F."/>
            <person name="Keller J."/>
        </authorList>
    </citation>
    <scope>NUCLEOTIDE SEQUENCE [LARGE SCALE GENOMIC DNA]</scope>
    <source>
        <strain evidence="1 2">SAG 245.80</strain>
    </source>
</reference>
<dbReference type="InterPro" id="IPR011990">
    <property type="entry name" value="TPR-like_helical_dom_sf"/>
</dbReference>
<comment type="caution">
    <text evidence="1">The sequence shown here is derived from an EMBL/GenBank/DDBJ whole genome shotgun (WGS) entry which is preliminary data.</text>
</comment>
<dbReference type="AlphaFoldDB" id="A0AAW1SDT9"/>
<keyword evidence="2" id="KW-1185">Reference proteome</keyword>
<evidence type="ECO:0008006" key="3">
    <source>
        <dbReference type="Google" id="ProtNLM"/>
    </source>
</evidence>
<dbReference type="EMBL" id="JALJOU010000005">
    <property type="protein sequence ID" value="KAK9843801.1"/>
    <property type="molecule type" value="Genomic_DNA"/>
</dbReference>
<dbReference type="NCBIfam" id="NF047558">
    <property type="entry name" value="TPR_END_plus"/>
    <property type="match status" value="1"/>
</dbReference>
<dbReference type="Gene3D" id="1.25.40.10">
    <property type="entry name" value="Tetratricopeptide repeat domain"/>
    <property type="match status" value="1"/>
</dbReference>
<gene>
    <name evidence="1" type="ORF">WJX81_006892</name>
</gene>
<dbReference type="Proteomes" id="UP001445335">
    <property type="component" value="Unassembled WGS sequence"/>
</dbReference>
<evidence type="ECO:0000313" key="1">
    <source>
        <dbReference type="EMBL" id="KAK9843801.1"/>
    </source>
</evidence>
<organism evidence="1 2">
    <name type="scientific">Elliptochloris bilobata</name>
    <dbReference type="NCBI Taxonomy" id="381761"/>
    <lineage>
        <taxon>Eukaryota</taxon>
        <taxon>Viridiplantae</taxon>
        <taxon>Chlorophyta</taxon>
        <taxon>core chlorophytes</taxon>
        <taxon>Trebouxiophyceae</taxon>
        <taxon>Trebouxiophyceae incertae sedis</taxon>
        <taxon>Elliptochloris clade</taxon>
        <taxon>Elliptochloris</taxon>
    </lineage>
</organism>
<evidence type="ECO:0000313" key="2">
    <source>
        <dbReference type="Proteomes" id="UP001445335"/>
    </source>
</evidence>
<sequence length="136" mass="14821">MPEPEDARGAIAVGLKLYNAGQHSAALDMFVKALELPGTGLKRFRDKPKLISEGEKQAALFNIACCYSRLGQAREGLAAVAGCLEAGYQDAEQLRTDPDLDFLRQDERFEGLLQRFRLGQPGDGGFFGSLLKGFGR</sequence>